<dbReference type="InterPro" id="IPR011009">
    <property type="entry name" value="Kinase-like_dom_sf"/>
</dbReference>
<dbReference type="SMART" id="SM00408">
    <property type="entry name" value="IGc2"/>
    <property type="match status" value="1"/>
</dbReference>
<dbReference type="Pfam" id="PF00069">
    <property type="entry name" value="Pkinase"/>
    <property type="match status" value="1"/>
</dbReference>
<keyword evidence="7 9" id="KW-0067">ATP-binding</keyword>
<feature type="region of interest" description="Disordered" evidence="10">
    <location>
        <begin position="1236"/>
        <end position="1262"/>
    </location>
</feature>
<evidence type="ECO:0008006" key="16">
    <source>
        <dbReference type="Google" id="ProtNLM"/>
    </source>
</evidence>
<evidence type="ECO:0000256" key="6">
    <source>
        <dbReference type="ARBA" id="ARBA00022777"/>
    </source>
</evidence>
<dbReference type="InterPro" id="IPR003598">
    <property type="entry name" value="Ig_sub2"/>
</dbReference>
<dbReference type="GO" id="GO:0005524">
    <property type="term" value="F:ATP binding"/>
    <property type="evidence" value="ECO:0007669"/>
    <property type="project" value="UniProtKB-UniRule"/>
</dbReference>
<dbReference type="GO" id="GO:0035556">
    <property type="term" value="P:intracellular signal transduction"/>
    <property type="evidence" value="ECO:0007669"/>
    <property type="project" value="TreeGrafter"/>
</dbReference>
<keyword evidence="6" id="KW-0418">Kinase</keyword>
<dbReference type="EMBL" id="BEZZ01000243">
    <property type="protein sequence ID" value="GCC29259.1"/>
    <property type="molecule type" value="Genomic_DNA"/>
</dbReference>
<dbReference type="Gene3D" id="2.60.40.10">
    <property type="entry name" value="Immunoglobulins"/>
    <property type="match status" value="2"/>
</dbReference>
<sequence length="1790" mass="201082">MVPYSEESIENVADFTLKNTEAGTRKTTEVHIPSLEHDIQRSKADIRHALQEHLPECTSEIMYKKSKRKSVTFSDFGLNNEEGASPSSAEYNVNSFERKADEGNDKPYHSTKESTTSPSEPEESRQVSTRYEGSEMEKTFKKLEDSPLFYMAVPQDSTKMTAIPEHIGLQMKPHKIDKSFKPDSSDSQTQNVKGHARPIQDLENENIQSVTVKKLREIQFSPTTFKRKTFAARINVTEQNIFSRISSEGVNNREEEMSMLPEIKRHLYMEHPKSYHVHLASQDNSGILEVQGAEPSDTQEISTSQQFLSLTPTVVKTRTETEVKEECSMKPTGRRKLHSNYDVKEEVGRGSHGFVKRVVNKQNGTSCAAKFIPLRKDTRSQAYEELAILSKVNHPKISCLLDMFETKRTLVLVLEMCSNEGLLDHLFKRNVVPETEIKYYIQQILEGVQYLHDNKILHLDIKPANILMVHPERNDIKICDFGFAQKFEPVQPQFSKYGCPEFVAPEIVSQDPISTATDIWAVGVITFLCLTGSSPFIGENDRATLMNVKEGSFSWDERDQDCISEDAQNFITRIIRIIPQDRPTASECLEEQWFQVKQKLQESCTINTKKLKFFISRSKWQQSLISYKSILVMRSIPELLEGTSDGLSLGMSRHLLKESSSPTTSASSSDFEDCTHQTDAHSTHTPEVNQTALDQYFTNESEFYEIPWSASFSKDITDPDICKEKFNRTLLTRNTAVEEQPYVKHEAGAEYREDMKAQHKYSEICEDLNLNGSSLKHPLSKAASVETSDCSRVEGATTHILVQGISSDNAVPLQLSGQSSSLDTSSKSSPRLLPRHCLIKSTFCSDMLESRDLSTENAQYTRSLESTRRRFVEAGYTRGKVSGLRQPLLECFQIPLQSRRFDAERVEEISSHSSGRLTRSASYDNSNIVAHPSKENSRKTKSFDEYEGEFLAQTIVNKPISEIPELSPEQLDPNSNTMLIVSDVLTPQPISLDAEESGTQESAMCDYTCSDTVCLSEEGSFLSNVKYSSESPVKNISFEIDQSVQTDVASLHSSEKNMEMHMEKKACIIDSKVNGSQYSEMEFSVAVSSQSPSDLQTMDSKSLQSLKETKTSSLSESPELESTTSQRQHIDQPASSHSDVSGMKSFDFQCPMDSELQSEISSVAASIVTSDQQEQSSNENISSLYFNTVEPGTDYFDLSEPYSYGLEFEHCPSFLSERSAEKSTWQAESMPVPWTSEELFPSKETKAKKGSPLQGKSDQASSTSYEILCDEAETTSKYSWNLTANESESDLLELLKDTEEDETASDIEERESKIKRRSKRASLENVIHQSFESLRKAFKSQKDAKPPTASSETISEIHTDPLPKSTSEMFGSSSLLRLFRRSASLNWDKGLHHLDEDGRENRYSLSVLRDLNVSKQLPMSVGTRKSQTLPARFSLQLKSKEKPKMREKKDGKVIESQARADPNNEDLSGNQYMEVMKMPLIPLLTSYDENIEKQQGTVQSTDTRNNTSSVLKKKSKLFSLKLPGSKAKEKAPSFLEGLMDQSVVLSQSVTLSCRSQGYPNPDIRWFKEDQLVCCSNRIQTSTTSKSCQLLTILNVIEDDLGRYTCVAENHLGKASTCCLLNLAVVPCRPDSPEVAQVYEDGVLVIWKPLVANTPIMYIIECKRKGEDWTNVASNLSESCFYASDLCKGETYSYRIAYINKAGKGQFSQPSSEVIIGKTAPEILEGKAVVPETDIWAVGVLTFTMLSADCPFRSDKDCDKEKNVRKGKVKLGRCYAGLSQGAVLFLKNTLC</sequence>
<feature type="domain" description="Protein kinase" evidence="11">
    <location>
        <begin position="341"/>
        <end position="594"/>
    </location>
</feature>
<keyword evidence="15" id="KW-1185">Reference proteome</keyword>
<feature type="region of interest" description="Disordered" evidence="10">
    <location>
        <begin position="99"/>
        <end position="137"/>
    </location>
</feature>
<dbReference type="Gene3D" id="1.10.510.10">
    <property type="entry name" value="Transferase(Phosphotransferase) domain 1"/>
    <property type="match status" value="2"/>
</dbReference>
<feature type="domain" description="Fibronectin type-III" evidence="13">
    <location>
        <begin position="1628"/>
        <end position="1721"/>
    </location>
</feature>
<evidence type="ECO:0000256" key="8">
    <source>
        <dbReference type="ARBA" id="ARBA00023319"/>
    </source>
</evidence>
<feature type="domain" description="Ig-like" evidence="12">
    <location>
        <begin position="1532"/>
        <end position="1609"/>
    </location>
</feature>
<keyword evidence="5 9" id="KW-0547">Nucleotide-binding</keyword>
<reference evidence="14 15" key="1">
    <citation type="journal article" date="2018" name="Nat. Ecol. Evol.">
        <title>Shark genomes provide insights into elasmobranch evolution and the origin of vertebrates.</title>
        <authorList>
            <person name="Hara Y"/>
            <person name="Yamaguchi K"/>
            <person name="Onimaru K"/>
            <person name="Kadota M"/>
            <person name="Koyanagi M"/>
            <person name="Keeley SD"/>
            <person name="Tatsumi K"/>
            <person name="Tanaka K"/>
            <person name="Motone F"/>
            <person name="Kageyama Y"/>
            <person name="Nozu R"/>
            <person name="Adachi N"/>
            <person name="Nishimura O"/>
            <person name="Nakagawa R"/>
            <person name="Tanegashima C"/>
            <person name="Kiyatake I"/>
            <person name="Matsumoto R"/>
            <person name="Murakumo K"/>
            <person name="Nishida K"/>
            <person name="Terakita A"/>
            <person name="Kuratani S"/>
            <person name="Sato K"/>
            <person name="Hyodo S Kuraku.S."/>
        </authorList>
    </citation>
    <scope>NUCLEOTIDE SEQUENCE [LARGE SCALE GENOMIC DNA]</scope>
</reference>
<dbReference type="InterPro" id="IPR008271">
    <property type="entry name" value="Ser/Thr_kinase_AS"/>
</dbReference>
<evidence type="ECO:0000259" key="12">
    <source>
        <dbReference type="PROSITE" id="PS50835"/>
    </source>
</evidence>
<proteinExistence type="inferred from homology"/>
<dbReference type="Proteomes" id="UP000287033">
    <property type="component" value="Unassembled WGS sequence"/>
</dbReference>
<name>A0A401SFS7_CHIPU</name>
<dbReference type="OrthoDB" id="2570713at2759"/>
<dbReference type="GO" id="GO:0055013">
    <property type="term" value="P:cardiac muscle cell development"/>
    <property type="evidence" value="ECO:0007669"/>
    <property type="project" value="UniProtKB-ARBA"/>
</dbReference>
<comment type="similarity">
    <text evidence="1">Belongs to the protein kinase superfamily. CAMK Ser/Thr protein kinase family.</text>
</comment>
<evidence type="ECO:0000256" key="3">
    <source>
        <dbReference type="ARBA" id="ARBA00022679"/>
    </source>
</evidence>
<evidence type="ECO:0000256" key="5">
    <source>
        <dbReference type="ARBA" id="ARBA00022741"/>
    </source>
</evidence>
<dbReference type="GO" id="GO:0005634">
    <property type="term" value="C:nucleus"/>
    <property type="evidence" value="ECO:0007669"/>
    <property type="project" value="TreeGrafter"/>
</dbReference>
<evidence type="ECO:0000256" key="4">
    <source>
        <dbReference type="ARBA" id="ARBA00022737"/>
    </source>
</evidence>
<dbReference type="SMART" id="SM00409">
    <property type="entry name" value="IG"/>
    <property type="match status" value="1"/>
</dbReference>
<evidence type="ECO:0000256" key="10">
    <source>
        <dbReference type="SAM" id="MobiDB-lite"/>
    </source>
</evidence>
<feature type="region of interest" description="Disordered" evidence="10">
    <location>
        <begin position="1339"/>
        <end position="1366"/>
    </location>
</feature>
<dbReference type="SUPFAM" id="SSF48726">
    <property type="entry name" value="Immunoglobulin"/>
    <property type="match status" value="1"/>
</dbReference>
<feature type="region of interest" description="Disordered" evidence="10">
    <location>
        <begin position="1089"/>
        <end position="1144"/>
    </location>
</feature>
<dbReference type="PANTHER" id="PTHR24342:SF20">
    <property type="entry name" value="MYOSIN LIGHT CHAIN KINASE, SMOOTH MUSCLE"/>
    <property type="match status" value="1"/>
</dbReference>
<dbReference type="CDD" id="cd00063">
    <property type="entry name" value="FN3"/>
    <property type="match status" value="1"/>
</dbReference>
<dbReference type="InterPro" id="IPR003599">
    <property type="entry name" value="Ig_sub"/>
</dbReference>
<evidence type="ECO:0000313" key="14">
    <source>
        <dbReference type="EMBL" id="GCC29259.1"/>
    </source>
</evidence>
<dbReference type="GO" id="GO:0004674">
    <property type="term" value="F:protein serine/threonine kinase activity"/>
    <property type="evidence" value="ECO:0007669"/>
    <property type="project" value="UniProtKB-KW"/>
</dbReference>
<evidence type="ECO:0000256" key="1">
    <source>
        <dbReference type="ARBA" id="ARBA00006692"/>
    </source>
</evidence>
<feature type="region of interest" description="Disordered" evidence="10">
    <location>
        <begin position="907"/>
        <end position="942"/>
    </location>
</feature>
<dbReference type="PROSITE" id="PS50835">
    <property type="entry name" value="IG_LIKE"/>
    <property type="match status" value="1"/>
</dbReference>
<dbReference type="OMA" id="SESCFYA"/>
<feature type="region of interest" description="Disordered" evidence="10">
    <location>
        <begin position="658"/>
        <end position="687"/>
    </location>
</feature>
<dbReference type="FunFam" id="1.10.510.10:FF:000519">
    <property type="entry name" value="Obscurin, cytoskeletal calmodulin and titin-interacting RhoGEF"/>
    <property type="match status" value="1"/>
</dbReference>
<evidence type="ECO:0000256" key="2">
    <source>
        <dbReference type="ARBA" id="ARBA00022527"/>
    </source>
</evidence>
<organism evidence="14 15">
    <name type="scientific">Chiloscyllium punctatum</name>
    <name type="common">Brownbanded bambooshark</name>
    <name type="synonym">Hemiscyllium punctatum</name>
    <dbReference type="NCBI Taxonomy" id="137246"/>
    <lineage>
        <taxon>Eukaryota</taxon>
        <taxon>Metazoa</taxon>
        <taxon>Chordata</taxon>
        <taxon>Craniata</taxon>
        <taxon>Vertebrata</taxon>
        <taxon>Chondrichthyes</taxon>
        <taxon>Elasmobranchii</taxon>
        <taxon>Galeomorphii</taxon>
        <taxon>Galeoidea</taxon>
        <taxon>Orectolobiformes</taxon>
        <taxon>Hemiscylliidae</taxon>
        <taxon>Chiloscyllium</taxon>
    </lineage>
</organism>
<accession>A0A401SFS7</accession>
<dbReference type="GO" id="GO:0003007">
    <property type="term" value="P:heart morphogenesis"/>
    <property type="evidence" value="ECO:0007669"/>
    <property type="project" value="UniProtKB-ARBA"/>
</dbReference>
<dbReference type="Pfam" id="PF07679">
    <property type="entry name" value="I-set"/>
    <property type="match status" value="1"/>
</dbReference>
<feature type="region of interest" description="Disordered" evidence="10">
    <location>
        <begin position="1441"/>
        <end position="1468"/>
    </location>
</feature>
<feature type="compositionally biased region" description="Basic and acidic residues" evidence="10">
    <location>
        <begin position="673"/>
        <end position="684"/>
    </location>
</feature>
<evidence type="ECO:0000313" key="15">
    <source>
        <dbReference type="Proteomes" id="UP000287033"/>
    </source>
</evidence>
<feature type="compositionally biased region" description="Basic and acidic residues" evidence="10">
    <location>
        <begin position="932"/>
        <end position="942"/>
    </location>
</feature>
<dbReference type="SUPFAM" id="SSF56112">
    <property type="entry name" value="Protein kinase-like (PK-like)"/>
    <property type="match status" value="2"/>
</dbReference>
<feature type="compositionally biased region" description="Polar residues" evidence="10">
    <location>
        <begin position="911"/>
        <end position="928"/>
    </location>
</feature>
<dbReference type="InterPro" id="IPR036116">
    <property type="entry name" value="FN3_sf"/>
</dbReference>
<dbReference type="SUPFAM" id="SSF49265">
    <property type="entry name" value="Fibronectin type III"/>
    <property type="match status" value="1"/>
</dbReference>
<dbReference type="InterPro" id="IPR017441">
    <property type="entry name" value="Protein_kinase_ATP_BS"/>
</dbReference>
<keyword evidence="4" id="KW-0677">Repeat</keyword>
<keyword evidence="8" id="KW-0393">Immunoglobulin domain</keyword>
<dbReference type="PROSITE" id="PS50853">
    <property type="entry name" value="FN3"/>
    <property type="match status" value="1"/>
</dbReference>
<keyword evidence="3" id="KW-0808">Transferase</keyword>
<evidence type="ECO:0000259" key="13">
    <source>
        <dbReference type="PROSITE" id="PS50853"/>
    </source>
</evidence>
<dbReference type="Gene3D" id="3.30.200.20">
    <property type="entry name" value="Phosphorylase Kinase, domain 1"/>
    <property type="match status" value="1"/>
</dbReference>
<feature type="compositionally biased region" description="Basic and acidic residues" evidence="10">
    <location>
        <begin position="99"/>
        <end position="112"/>
    </location>
</feature>
<evidence type="ECO:0000256" key="9">
    <source>
        <dbReference type="PROSITE-ProRule" id="PRU10141"/>
    </source>
</evidence>
<dbReference type="InterPro" id="IPR000719">
    <property type="entry name" value="Prot_kinase_dom"/>
</dbReference>
<dbReference type="InterPro" id="IPR003961">
    <property type="entry name" value="FN3_dom"/>
</dbReference>
<evidence type="ECO:0000256" key="7">
    <source>
        <dbReference type="ARBA" id="ARBA00022840"/>
    </source>
</evidence>
<dbReference type="InterPro" id="IPR013783">
    <property type="entry name" value="Ig-like_fold"/>
</dbReference>
<dbReference type="PROSITE" id="PS50011">
    <property type="entry name" value="PROTEIN_KINASE_DOM"/>
    <property type="match status" value="1"/>
</dbReference>
<dbReference type="PANTHER" id="PTHR24342">
    <property type="entry name" value="SERINE/THREONINE-PROTEIN KINASE 17"/>
    <property type="match status" value="1"/>
</dbReference>
<evidence type="ECO:0000259" key="11">
    <source>
        <dbReference type="PROSITE" id="PS50011"/>
    </source>
</evidence>
<dbReference type="SMART" id="SM00220">
    <property type="entry name" value="S_TKc"/>
    <property type="match status" value="1"/>
</dbReference>
<feature type="compositionally biased region" description="Low complexity" evidence="10">
    <location>
        <begin position="1100"/>
        <end position="1125"/>
    </location>
</feature>
<dbReference type="PROSITE" id="PS00108">
    <property type="entry name" value="PROTEIN_KINASE_ST"/>
    <property type="match status" value="1"/>
</dbReference>
<feature type="binding site" evidence="9">
    <location>
        <position position="370"/>
    </location>
    <ligand>
        <name>ATP</name>
        <dbReference type="ChEBI" id="CHEBI:30616"/>
    </ligand>
</feature>
<dbReference type="InterPro" id="IPR036179">
    <property type="entry name" value="Ig-like_dom_sf"/>
</dbReference>
<feature type="compositionally biased region" description="Low complexity" evidence="10">
    <location>
        <begin position="659"/>
        <end position="669"/>
    </location>
</feature>
<dbReference type="InterPro" id="IPR013098">
    <property type="entry name" value="Ig_I-set"/>
</dbReference>
<protein>
    <recommendedName>
        <fullName evidence="16">Protein kinase domain-containing protein</fullName>
    </recommendedName>
</protein>
<feature type="compositionally biased region" description="Basic and acidic residues" evidence="10">
    <location>
        <begin position="1441"/>
        <end position="1453"/>
    </location>
</feature>
<gene>
    <name evidence="14" type="ORF">chiPu_0007697</name>
</gene>
<comment type="caution">
    <text evidence="14">The sequence shown here is derived from an EMBL/GenBank/DDBJ whole genome shotgun (WGS) entry which is preliminary data.</text>
</comment>
<dbReference type="GO" id="GO:0043065">
    <property type="term" value="P:positive regulation of apoptotic process"/>
    <property type="evidence" value="ECO:0007669"/>
    <property type="project" value="TreeGrafter"/>
</dbReference>
<feature type="compositionally biased region" description="Polar residues" evidence="10">
    <location>
        <begin position="1089"/>
        <end position="1099"/>
    </location>
</feature>
<dbReference type="PROSITE" id="PS00107">
    <property type="entry name" value="PROTEIN_KINASE_ATP"/>
    <property type="match status" value="1"/>
</dbReference>
<keyword evidence="2" id="KW-0723">Serine/threonine-protein kinase</keyword>
<dbReference type="InterPro" id="IPR007110">
    <property type="entry name" value="Ig-like_dom"/>
</dbReference>
<dbReference type="FunFam" id="2.60.40.10:FF:000107">
    <property type="entry name" value="Myosin, light chain kinase a"/>
    <property type="match status" value="1"/>
</dbReference>
<dbReference type="STRING" id="137246.A0A401SFS7"/>